<evidence type="ECO:0000313" key="2">
    <source>
        <dbReference type="EMBL" id="EKO34549.1"/>
    </source>
</evidence>
<comment type="caution">
    <text evidence="2">The sequence shown here is derived from an EMBL/GenBank/DDBJ whole genome shotgun (WGS) entry which is preliminary data.</text>
</comment>
<feature type="domain" description="Suppressor of fused-like" evidence="1">
    <location>
        <begin position="198"/>
        <end position="374"/>
    </location>
</feature>
<proteinExistence type="predicted"/>
<dbReference type="InterPro" id="IPR020941">
    <property type="entry name" value="SUFU-like_domain"/>
</dbReference>
<organism evidence="2 3">
    <name type="scientific">Leptospira santarosai str. MOR084</name>
    <dbReference type="NCBI Taxonomy" id="1049984"/>
    <lineage>
        <taxon>Bacteria</taxon>
        <taxon>Pseudomonadati</taxon>
        <taxon>Spirochaetota</taxon>
        <taxon>Spirochaetia</taxon>
        <taxon>Leptospirales</taxon>
        <taxon>Leptospiraceae</taxon>
        <taxon>Leptospira</taxon>
    </lineage>
</organism>
<dbReference type="EMBL" id="AHON02000029">
    <property type="protein sequence ID" value="EKO34549.1"/>
    <property type="molecule type" value="Genomic_DNA"/>
</dbReference>
<evidence type="ECO:0000259" key="1">
    <source>
        <dbReference type="Pfam" id="PF05076"/>
    </source>
</evidence>
<reference evidence="2" key="1">
    <citation type="submission" date="2012-10" db="EMBL/GenBank/DDBJ databases">
        <authorList>
            <person name="Harkins D.M."/>
            <person name="Durkin A.S."/>
            <person name="Brinkac L.M."/>
            <person name="Haft D.H."/>
            <person name="Selengut J.D."/>
            <person name="Sanka R."/>
            <person name="DePew J."/>
            <person name="Purushe J."/>
            <person name="Matthias M.A."/>
            <person name="Vinetz J.M."/>
            <person name="Sutton G.G."/>
            <person name="Nierman W.C."/>
            <person name="Fouts D.E."/>
        </authorList>
    </citation>
    <scope>NUCLEOTIDE SEQUENCE [LARGE SCALE GENOMIC DNA]</scope>
    <source>
        <strain evidence="2">MOR084</strain>
    </source>
</reference>
<dbReference type="RefSeq" id="WP_004476828.1">
    <property type="nucleotide sequence ID" value="NZ_AHON02000029.1"/>
</dbReference>
<sequence length="377" mass="43620">MIRFTEPKVIYQEANPYGTFTAYLEDDGRTVYLYLQGEQNPEFGIKSVWVCNRMEAPDKRTAEDLSSGLAPLLLRSEVNESKSHPALEEKEIYFIWTEEGDGVALFYKETLIAFLPPWSGIKGFHGYSLYAKTEALTAYPLGNSDFGIIPDRVRASRDFWETRSKQRAWKEIQEKRISFLESKFGKHDKYWSADGGKYPQLGIARFQPETFPEILIYSTIGMSAQNMPAVELFHKDYEDYARIELILAVKIGSEGKERSESWVPHLIGELIRFPWNMAKWFGHGHTITMSRKDPEALYLNFTSVLFRDFESFASLLNVPDLSGLISENGKQVRFLTLLPVSEEEKEYAQKDGIQSFNRMWDEKGFSWYHDAERQTLI</sequence>
<protein>
    <submittedName>
        <fullName evidence="2">Suppressor of fused protein</fullName>
    </submittedName>
</protein>
<keyword evidence="3" id="KW-1185">Reference proteome</keyword>
<dbReference type="Proteomes" id="UP000006329">
    <property type="component" value="Unassembled WGS sequence"/>
</dbReference>
<gene>
    <name evidence="2" type="ORF">LEP1GSC179_3326</name>
</gene>
<accession>A0A0E2BHE3</accession>
<name>A0A0E2BHE3_9LEPT</name>
<evidence type="ECO:0000313" key="3">
    <source>
        <dbReference type="Proteomes" id="UP000006329"/>
    </source>
</evidence>
<dbReference type="AlphaFoldDB" id="A0A0E2BHE3"/>
<dbReference type="Pfam" id="PF05076">
    <property type="entry name" value="SUFU"/>
    <property type="match status" value="1"/>
</dbReference>